<dbReference type="InterPro" id="IPR039421">
    <property type="entry name" value="Type_1_exporter"/>
</dbReference>
<evidence type="ECO:0000259" key="8">
    <source>
        <dbReference type="PROSITE" id="PS50893"/>
    </source>
</evidence>
<dbReference type="GO" id="GO:0005524">
    <property type="term" value="F:ATP binding"/>
    <property type="evidence" value="ECO:0007669"/>
    <property type="project" value="UniProtKB-KW"/>
</dbReference>
<keyword evidence="2 7" id="KW-0812">Transmembrane</keyword>
<reference evidence="9 10" key="1">
    <citation type="submission" date="2019-03" db="EMBL/GenBank/DDBJ databases">
        <title>Draft genome sequences of novel Actinobacteria.</title>
        <authorList>
            <person name="Sahin N."/>
            <person name="Ay H."/>
            <person name="Saygin H."/>
        </authorList>
    </citation>
    <scope>NUCLEOTIDE SEQUENCE [LARGE SCALE GENOMIC DNA]</scope>
    <source>
        <strain evidence="9 10">6K102</strain>
    </source>
</reference>
<evidence type="ECO:0000313" key="10">
    <source>
        <dbReference type="Proteomes" id="UP000295136"/>
    </source>
</evidence>
<feature type="domain" description="ABC transporter" evidence="8">
    <location>
        <begin position="345"/>
        <end position="590"/>
    </location>
</feature>
<dbReference type="GO" id="GO:0015421">
    <property type="term" value="F:ABC-type oligopeptide transporter activity"/>
    <property type="evidence" value="ECO:0007669"/>
    <property type="project" value="TreeGrafter"/>
</dbReference>
<protein>
    <submittedName>
        <fullName evidence="9">ABC transporter ATP-binding protein</fullName>
    </submittedName>
</protein>
<dbReference type="PROSITE" id="PS00211">
    <property type="entry name" value="ABC_TRANSPORTER_1"/>
    <property type="match status" value="1"/>
</dbReference>
<name>A0A4R5EH45_9ACTN</name>
<evidence type="ECO:0000256" key="3">
    <source>
        <dbReference type="ARBA" id="ARBA00022741"/>
    </source>
</evidence>
<feature type="transmembrane region" description="Helical" evidence="7">
    <location>
        <begin position="21"/>
        <end position="43"/>
    </location>
</feature>
<dbReference type="Gene3D" id="1.20.1560.10">
    <property type="entry name" value="ABC transporter type 1, transmembrane domain"/>
    <property type="match status" value="1"/>
</dbReference>
<dbReference type="GO" id="GO:0005886">
    <property type="term" value="C:plasma membrane"/>
    <property type="evidence" value="ECO:0007669"/>
    <property type="project" value="UniProtKB-SubCell"/>
</dbReference>
<sequence>MRGRLTILAKMLALSVRADPKVASLVGVLVVFGAGALALTALAQRWVVDAAAGEGRLAVGVVLAAVVGAAGLAAITISTHVQNNLRNDLSDRVEVLLNQEILTSASRIPTIEHLERPKYLDRLAMLRAGGASGTRALSVSCWVAVETAATLFGLGLTVFLLADVHPALSLLTLLGAAPLMLGDRGDRLVQRALDETAEAARQEQALHDLCALPGPGKEVRITGNGWELSRRARNLWASATRREVAAQVRGAAWRWAGWICFIAGLVAALGITVTMIRTGRATAGDLVLIIVLAGRLGEQIDATLDGVSRLSEAGRVGRHYLWLQDYAAAQTRDGRSAPYRLRDGIVLDDVAFTYAGTRSPALREINLRLPAGSVVGLVGVNGAGKSTLVKLLTAMYRPTSGSIFVDGVELADIDAAAWRERLSGAFQDFVTPQLPVSEAIGIGDLSRLADRPAVLAAAERGGAAELIDRLPHGLDTQLGRAFDGEELSHGQWQKLALARALMRPSPLVLVLDEPTAALDPQAEHAVFEQFAEQCAQVSANGGIVILVSHRFSTLHLADHIVVLSDGRVTEQGSHAELLASGGEYATLYLTQAKGYQ</sequence>
<organism evidence="9 10">
    <name type="scientific">Nonomuraea mesophila</name>
    <dbReference type="NCBI Taxonomy" id="2530382"/>
    <lineage>
        <taxon>Bacteria</taxon>
        <taxon>Bacillati</taxon>
        <taxon>Actinomycetota</taxon>
        <taxon>Actinomycetes</taxon>
        <taxon>Streptosporangiales</taxon>
        <taxon>Streptosporangiaceae</taxon>
        <taxon>Nonomuraea</taxon>
    </lineage>
</organism>
<dbReference type="GO" id="GO:0016887">
    <property type="term" value="F:ATP hydrolysis activity"/>
    <property type="evidence" value="ECO:0007669"/>
    <property type="project" value="InterPro"/>
</dbReference>
<keyword evidence="5 7" id="KW-1133">Transmembrane helix</keyword>
<dbReference type="Pfam" id="PF00005">
    <property type="entry name" value="ABC_tran"/>
    <property type="match status" value="1"/>
</dbReference>
<feature type="transmembrane region" description="Helical" evidence="7">
    <location>
        <begin position="55"/>
        <end position="77"/>
    </location>
</feature>
<keyword evidence="10" id="KW-1185">Reference proteome</keyword>
<evidence type="ECO:0000256" key="7">
    <source>
        <dbReference type="SAM" id="Phobius"/>
    </source>
</evidence>
<evidence type="ECO:0000256" key="6">
    <source>
        <dbReference type="ARBA" id="ARBA00023136"/>
    </source>
</evidence>
<evidence type="ECO:0000256" key="2">
    <source>
        <dbReference type="ARBA" id="ARBA00022692"/>
    </source>
</evidence>
<dbReference type="Gene3D" id="3.40.50.300">
    <property type="entry name" value="P-loop containing nucleotide triphosphate hydrolases"/>
    <property type="match status" value="1"/>
</dbReference>
<dbReference type="InterPro" id="IPR036640">
    <property type="entry name" value="ABC1_TM_sf"/>
</dbReference>
<evidence type="ECO:0000256" key="4">
    <source>
        <dbReference type="ARBA" id="ARBA00022840"/>
    </source>
</evidence>
<evidence type="ECO:0000256" key="5">
    <source>
        <dbReference type="ARBA" id="ARBA00022989"/>
    </source>
</evidence>
<keyword evidence="6 7" id="KW-0472">Membrane</keyword>
<comment type="caution">
    <text evidence="9">The sequence shown here is derived from an EMBL/GenBank/DDBJ whole genome shotgun (WGS) entry which is preliminary data.</text>
</comment>
<evidence type="ECO:0000256" key="1">
    <source>
        <dbReference type="ARBA" id="ARBA00004651"/>
    </source>
</evidence>
<dbReference type="PANTHER" id="PTHR43394:SF1">
    <property type="entry name" value="ATP-BINDING CASSETTE SUB-FAMILY B MEMBER 10, MITOCHONDRIAL"/>
    <property type="match status" value="1"/>
</dbReference>
<dbReference type="GO" id="GO:0005525">
    <property type="term" value="F:GTP binding"/>
    <property type="evidence" value="ECO:0007669"/>
    <property type="project" value="InterPro"/>
</dbReference>
<dbReference type="InterPro" id="IPR003593">
    <property type="entry name" value="AAA+_ATPase"/>
</dbReference>
<keyword evidence="3" id="KW-0547">Nucleotide-binding</keyword>
<dbReference type="InterPro" id="IPR003439">
    <property type="entry name" value="ABC_transporter-like_ATP-bd"/>
</dbReference>
<dbReference type="PROSITE" id="PS50893">
    <property type="entry name" value="ABC_TRANSPORTER_2"/>
    <property type="match status" value="1"/>
</dbReference>
<dbReference type="SMART" id="SM00382">
    <property type="entry name" value="AAA"/>
    <property type="match status" value="1"/>
</dbReference>
<dbReference type="InterPro" id="IPR017871">
    <property type="entry name" value="ABC_transporter-like_CS"/>
</dbReference>
<gene>
    <name evidence="9" type="ORF">E1295_37985</name>
</gene>
<dbReference type="SUPFAM" id="SSF90123">
    <property type="entry name" value="ABC transporter transmembrane region"/>
    <property type="match status" value="1"/>
</dbReference>
<dbReference type="InterPro" id="IPR027417">
    <property type="entry name" value="P-loop_NTPase"/>
</dbReference>
<evidence type="ECO:0000313" key="9">
    <source>
        <dbReference type="EMBL" id="TDE33624.1"/>
    </source>
</evidence>
<dbReference type="EMBL" id="SMLD01000156">
    <property type="protein sequence ID" value="TDE33624.1"/>
    <property type="molecule type" value="Genomic_DNA"/>
</dbReference>
<feature type="transmembrane region" description="Helical" evidence="7">
    <location>
        <begin position="255"/>
        <end position="276"/>
    </location>
</feature>
<comment type="subcellular location">
    <subcellularLocation>
        <location evidence="1">Cell membrane</location>
        <topology evidence="1">Multi-pass membrane protein</topology>
    </subcellularLocation>
</comment>
<keyword evidence="4 9" id="KW-0067">ATP-binding</keyword>
<proteinExistence type="predicted"/>
<dbReference type="PRINTS" id="PR00326">
    <property type="entry name" value="GTP1OBG"/>
</dbReference>
<dbReference type="PANTHER" id="PTHR43394">
    <property type="entry name" value="ATP-DEPENDENT PERMEASE MDL1, MITOCHONDRIAL"/>
    <property type="match status" value="1"/>
</dbReference>
<dbReference type="SUPFAM" id="SSF52540">
    <property type="entry name" value="P-loop containing nucleoside triphosphate hydrolases"/>
    <property type="match status" value="1"/>
</dbReference>
<feature type="transmembrane region" description="Helical" evidence="7">
    <location>
        <begin position="151"/>
        <end position="181"/>
    </location>
</feature>
<dbReference type="Proteomes" id="UP000295136">
    <property type="component" value="Unassembled WGS sequence"/>
</dbReference>
<dbReference type="AlphaFoldDB" id="A0A4R5EH45"/>
<dbReference type="InterPro" id="IPR006073">
    <property type="entry name" value="GTP-bd"/>
</dbReference>
<accession>A0A4R5EH45</accession>